<dbReference type="EMBL" id="BAAAGS010000020">
    <property type="protein sequence ID" value="GAA0531299.1"/>
    <property type="molecule type" value="Genomic_DNA"/>
</dbReference>
<gene>
    <name evidence="3" type="ORF">GCM10009533_33070</name>
</gene>
<organism evidence="3 4">
    <name type="scientific">Saccharopolyspora erythraea</name>
    <name type="common">Streptomyces erythraeus</name>
    <dbReference type="NCBI Taxonomy" id="1836"/>
    <lineage>
        <taxon>Bacteria</taxon>
        <taxon>Bacillati</taxon>
        <taxon>Actinomycetota</taxon>
        <taxon>Actinomycetes</taxon>
        <taxon>Pseudonocardiales</taxon>
        <taxon>Pseudonocardiaceae</taxon>
        <taxon>Saccharopolyspora</taxon>
    </lineage>
</organism>
<dbReference type="Pfam" id="PF08044">
    <property type="entry name" value="DUF1707"/>
    <property type="match status" value="1"/>
</dbReference>
<keyword evidence="1" id="KW-0472">Membrane</keyword>
<proteinExistence type="predicted"/>
<sequence length="140" mass="15411">MSEPDSVRASDADREAVAERLRAAMGEGRLDLAGFDERVRAAYAARTLADLAPLTADLPAPVPSKQSAEVARKERERKKLAKEWRDWAGTSFMLTGIWLVTWLPSGQPYFFWPIFPMGIWAVVLVAGMLFGGRGGDDAKT</sequence>
<keyword evidence="1" id="KW-1133">Transmembrane helix</keyword>
<protein>
    <submittedName>
        <fullName evidence="3">DUF1707 domain-containing protein</fullName>
    </submittedName>
</protein>
<evidence type="ECO:0000256" key="1">
    <source>
        <dbReference type="SAM" id="Phobius"/>
    </source>
</evidence>
<evidence type="ECO:0000259" key="2">
    <source>
        <dbReference type="Pfam" id="PF08044"/>
    </source>
</evidence>
<feature type="transmembrane region" description="Helical" evidence="1">
    <location>
        <begin position="84"/>
        <end position="103"/>
    </location>
</feature>
<feature type="transmembrane region" description="Helical" evidence="1">
    <location>
        <begin position="109"/>
        <end position="130"/>
    </location>
</feature>
<name>A0ABN1D242_SACER</name>
<evidence type="ECO:0000313" key="4">
    <source>
        <dbReference type="Proteomes" id="UP001500729"/>
    </source>
</evidence>
<dbReference type="PANTHER" id="PTHR40763:SF4">
    <property type="entry name" value="DUF1707 DOMAIN-CONTAINING PROTEIN"/>
    <property type="match status" value="1"/>
</dbReference>
<comment type="caution">
    <text evidence="3">The sequence shown here is derived from an EMBL/GenBank/DDBJ whole genome shotgun (WGS) entry which is preliminary data.</text>
</comment>
<evidence type="ECO:0000313" key="3">
    <source>
        <dbReference type="EMBL" id="GAA0531299.1"/>
    </source>
</evidence>
<dbReference type="PANTHER" id="PTHR40763">
    <property type="entry name" value="MEMBRANE PROTEIN-RELATED"/>
    <property type="match status" value="1"/>
</dbReference>
<feature type="domain" description="DUF1707" evidence="2">
    <location>
        <begin position="7"/>
        <end position="59"/>
    </location>
</feature>
<accession>A0ABN1D242</accession>
<reference evidence="3 4" key="1">
    <citation type="journal article" date="2019" name="Int. J. Syst. Evol. Microbiol.">
        <title>The Global Catalogue of Microorganisms (GCM) 10K type strain sequencing project: providing services to taxonomists for standard genome sequencing and annotation.</title>
        <authorList>
            <consortium name="The Broad Institute Genomics Platform"/>
            <consortium name="The Broad Institute Genome Sequencing Center for Infectious Disease"/>
            <person name="Wu L."/>
            <person name="Ma J."/>
        </authorList>
    </citation>
    <scope>NUCLEOTIDE SEQUENCE [LARGE SCALE GENOMIC DNA]</scope>
    <source>
        <strain evidence="3 4">JCM 10303</strain>
    </source>
</reference>
<dbReference type="RefSeq" id="WP_009944513.1">
    <property type="nucleotide sequence ID" value="NZ_BAAAGS010000020.1"/>
</dbReference>
<keyword evidence="4" id="KW-1185">Reference proteome</keyword>
<dbReference type="InterPro" id="IPR012551">
    <property type="entry name" value="DUF1707_SHOCT-like"/>
</dbReference>
<dbReference type="Proteomes" id="UP001500729">
    <property type="component" value="Unassembled WGS sequence"/>
</dbReference>
<keyword evidence="1" id="KW-0812">Transmembrane</keyword>